<organism evidence="1 2">
    <name type="scientific">Candidatus Scybalocola faecigallinarum</name>
    <dbReference type="NCBI Taxonomy" id="2840941"/>
    <lineage>
        <taxon>Bacteria</taxon>
        <taxon>Bacillati</taxon>
        <taxon>Bacillota</taxon>
        <taxon>Clostridia</taxon>
        <taxon>Lachnospirales</taxon>
        <taxon>Lachnospiraceae</taxon>
        <taxon>Lachnospiraceae incertae sedis</taxon>
        <taxon>Candidatus Scybalocola (ex Gilroy et al. 2021)</taxon>
    </lineage>
</organism>
<name>A0A9D1F5B0_9FIRM</name>
<accession>A0A9D1F5B0</accession>
<proteinExistence type="predicted"/>
<dbReference type="EMBL" id="DVIT01000032">
    <property type="protein sequence ID" value="HIS47734.1"/>
    <property type="molecule type" value="Genomic_DNA"/>
</dbReference>
<evidence type="ECO:0000313" key="2">
    <source>
        <dbReference type="Proteomes" id="UP000823927"/>
    </source>
</evidence>
<comment type="caution">
    <text evidence="1">The sequence shown here is derived from an EMBL/GenBank/DDBJ whole genome shotgun (WGS) entry which is preliminary data.</text>
</comment>
<evidence type="ECO:0000313" key="1">
    <source>
        <dbReference type="EMBL" id="HIS47734.1"/>
    </source>
</evidence>
<dbReference type="AlphaFoldDB" id="A0A9D1F5B0"/>
<reference evidence="1" key="2">
    <citation type="journal article" date="2021" name="PeerJ">
        <title>Extensive microbial diversity within the chicken gut microbiome revealed by metagenomics and culture.</title>
        <authorList>
            <person name="Gilroy R."/>
            <person name="Ravi A."/>
            <person name="Getino M."/>
            <person name="Pursley I."/>
            <person name="Horton D.L."/>
            <person name="Alikhan N.F."/>
            <person name="Baker D."/>
            <person name="Gharbi K."/>
            <person name="Hall N."/>
            <person name="Watson M."/>
            <person name="Adriaenssens E.M."/>
            <person name="Foster-Nyarko E."/>
            <person name="Jarju S."/>
            <person name="Secka A."/>
            <person name="Antonio M."/>
            <person name="Oren A."/>
            <person name="Chaudhuri R.R."/>
            <person name="La Ragione R."/>
            <person name="Hildebrand F."/>
            <person name="Pallen M.J."/>
        </authorList>
    </citation>
    <scope>NUCLEOTIDE SEQUENCE</scope>
    <source>
        <strain evidence="1">CHK178-757</strain>
    </source>
</reference>
<reference evidence="1" key="1">
    <citation type="submission" date="2020-10" db="EMBL/GenBank/DDBJ databases">
        <authorList>
            <person name="Gilroy R."/>
        </authorList>
    </citation>
    <scope>NUCLEOTIDE SEQUENCE</scope>
    <source>
        <strain evidence="1">CHK178-757</strain>
    </source>
</reference>
<gene>
    <name evidence="1" type="ORF">IAB46_09340</name>
</gene>
<protein>
    <submittedName>
        <fullName evidence="1">Uncharacterized protein</fullName>
    </submittedName>
</protein>
<dbReference type="Proteomes" id="UP000823927">
    <property type="component" value="Unassembled WGS sequence"/>
</dbReference>
<sequence>MKYIKKYSGIFLTIIIFCVCLSGCVDAFDRSGYIQGMLDATYKGECEAYAQATNSSIEAIENDYNDFIRHETDIFLRFSGLTDDDVIPEDLNSQLLEAIKTIYGQVRYTVKEADRSGSVAIDIEPLDIYNSVYSEFFNFNQEFRQRNNNYEFQDYTDEEFIREYLSPLIEILKSHEENLAYREPVTVTVNVAPDDDGRYTISDEDVTSIYNAMIYYSIDNPSSN</sequence>